<dbReference type="Gene3D" id="3.90.1660.10">
    <property type="entry name" value="CofE-like domain"/>
    <property type="match status" value="1"/>
</dbReference>
<protein>
    <submittedName>
        <fullName evidence="9">Coenzyme F420-0:L-glutamate ligase</fullName>
        <ecNumber evidence="9">6.3.2.31</ecNumber>
    </submittedName>
</protein>
<dbReference type="RefSeq" id="WP_406831838.1">
    <property type="nucleotide sequence ID" value="NZ_CP157483.1"/>
</dbReference>
<keyword evidence="3" id="KW-0547">Nucleotide-binding</keyword>
<reference evidence="9" key="1">
    <citation type="submission" date="2024-05" db="EMBL/GenBank/DDBJ databases">
        <authorList>
            <person name="Kim S."/>
            <person name="Heo J."/>
            <person name="Choi H."/>
            <person name="Choi Y."/>
            <person name="Kwon S.-W."/>
            <person name="Kim Y."/>
        </authorList>
    </citation>
    <scope>NUCLEOTIDE SEQUENCE</scope>
    <source>
        <strain evidence="9">KACC 23699</strain>
    </source>
</reference>
<dbReference type="PANTHER" id="PTHR47917:SF1">
    <property type="entry name" value="COENZYME F420:L-GLUTAMATE LIGASE"/>
    <property type="match status" value="1"/>
</dbReference>
<dbReference type="InterPro" id="IPR002847">
    <property type="entry name" value="F420-0_gamma-glut_ligase-dom"/>
</dbReference>
<dbReference type="Gene3D" id="3.30.1330.100">
    <property type="entry name" value="CofE-like"/>
    <property type="match status" value="1"/>
</dbReference>
<dbReference type="GO" id="GO:0005525">
    <property type="term" value="F:GTP binding"/>
    <property type="evidence" value="ECO:0007669"/>
    <property type="project" value="UniProtKB-KW"/>
</dbReference>
<dbReference type="PANTHER" id="PTHR47917">
    <property type="match status" value="1"/>
</dbReference>
<evidence type="ECO:0000256" key="6">
    <source>
        <dbReference type="ARBA" id="ARBA00023134"/>
    </source>
</evidence>
<evidence type="ECO:0000259" key="8">
    <source>
        <dbReference type="Pfam" id="PF01996"/>
    </source>
</evidence>
<evidence type="ECO:0000313" key="9">
    <source>
        <dbReference type="EMBL" id="XBO44351.1"/>
    </source>
</evidence>
<feature type="domain" description="Coenzyme F420:L-glutamate ligase-like" evidence="8">
    <location>
        <begin position="14"/>
        <end position="215"/>
    </location>
</feature>
<dbReference type="Pfam" id="PF01996">
    <property type="entry name" value="F420_ligase"/>
    <property type="match status" value="1"/>
</dbReference>
<dbReference type="EC" id="6.3.2.31" evidence="9"/>
<keyword evidence="2" id="KW-0479">Metal-binding</keyword>
<evidence type="ECO:0000256" key="2">
    <source>
        <dbReference type="ARBA" id="ARBA00022723"/>
    </source>
</evidence>
<evidence type="ECO:0000256" key="3">
    <source>
        <dbReference type="ARBA" id="ARBA00022741"/>
    </source>
</evidence>
<organism evidence="9">
    <name type="scientific">Pedococcus sp. KACC 23699</name>
    <dbReference type="NCBI Taxonomy" id="3149228"/>
    <lineage>
        <taxon>Bacteria</taxon>
        <taxon>Bacillati</taxon>
        <taxon>Actinomycetota</taxon>
        <taxon>Actinomycetes</taxon>
        <taxon>Micrococcales</taxon>
        <taxon>Intrasporangiaceae</taxon>
        <taxon>Pedococcus</taxon>
    </lineage>
</organism>
<dbReference type="AlphaFoldDB" id="A0AAU7JVR9"/>
<proteinExistence type="predicted"/>
<keyword evidence="4" id="KW-0460">Magnesium</keyword>
<keyword evidence="7" id="KW-0464">Manganese</keyword>
<evidence type="ECO:0000256" key="4">
    <source>
        <dbReference type="ARBA" id="ARBA00022842"/>
    </source>
</evidence>
<dbReference type="GO" id="GO:0046872">
    <property type="term" value="F:metal ion binding"/>
    <property type="evidence" value="ECO:0007669"/>
    <property type="project" value="UniProtKB-KW"/>
</dbReference>
<evidence type="ECO:0000256" key="5">
    <source>
        <dbReference type="ARBA" id="ARBA00022958"/>
    </source>
</evidence>
<gene>
    <name evidence="9" type="primary">cofE</name>
    <name evidence="9" type="ORF">ABEG17_03190</name>
</gene>
<keyword evidence="1 9" id="KW-0436">Ligase</keyword>
<evidence type="ECO:0000256" key="7">
    <source>
        <dbReference type="ARBA" id="ARBA00023211"/>
    </source>
</evidence>
<dbReference type="SUPFAM" id="SSF144010">
    <property type="entry name" value="CofE-like"/>
    <property type="match status" value="1"/>
</dbReference>
<keyword evidence="6" id="KW-0342">GTP-binding</keyword>
<name>A0AAU7JVR9_9MICO</name>
<keyword evidence="5" id="KW-0630">Potassium</keyword>
<dbReference type="InterPro" id="IPR008225">
    <property type="entry name" value="F420-0_g-glutamyl_ligase"/>
</dbReference>
<evidence type="ECO:0000256" key="1">
    <source>
        <dbReference type="ARBA" id="ARBA00022598"/>
    </source>
</evidence>
<sequence length="351" mass="35556">MTVPGLVVLPLTGIPEITVDDDLPALLLAAARANDADLVDGDVLVVSSKVVSKALGLWADGRDRSLAVAAQTVRTVAERRSGDRLTSVVEAVAGPVMAAAGVDASNTGDRDDVLLLPTDPDAEATRLRETLLATTGMTRLGVVLSDTAGRPWRSGQTDFALGASGVAVLDDLRGGVDADGRPLAVTARAVADELAAAADLVKGKADAIPAAVVRGTPWAIAEAGAGARSLVRTGPGDWFGLGQAEAVRSALGVPPGTGAARDVGIASVATEPVEDRVARAVAVALRECETAGVDVGTSPKGDPELRVTAATPYELGVVVSRLQVALWGEGLDVDVPPEAPADAVSLTVTER</sequence>
<dbReference type="NCBIfam" id="TIGR01916">
    <property type="entry name" value="F420_cofE"/>
    <property type="match status" value="1"/>
</dbReference>
<dbReference type="GO" id="GO:0052618">
    <property type="term" value="F:coenzyme F420-0:L-glutamate ligase activity"/>
    <property type="evidence" value="ECO:0007669"/>
    <property type="project" value="UniProtKB-EC"/>
</dbReference>
<accession>A0AAU7JVR9</accession>
<dbReference type="EMBL" id="CP157483">
    <property type="protein sequence ID" value="XBO44351.1"/>
    <property type="molecule type" value="Genomic_DNA"/>
</dbReference>